<keyword evidence="1" id="KW-0479">Metal-binding</keyword>
<dbReference type="PANTHER" id="PTHR47592">
    <property type="entry name" value="PBF68 PROTEIN"/>
    <property type="match status" value="1"/>
</dbReference>
<proteinExistence type="predicted"/>
<keyword evidence="1" id="KW-0863">Zinc-finger</keyword>
<feature type="domain" description="CCHC-type" evidence="3">
    <location>
        <begin position="46"/>
        <end position="60"/>
    </location>
</feature>
<dbReference type="InterPro" id="IPR036875">
    <property type="entry name" value="Znf_CCHC_sf"/>
</dbReference>
<feature type="compositionally biased region" description="Low complexity" evidence="2">
    <location>
        <begin position="26"/>
        <end position="36"/>
    </location>
</feature>
<dbReference type="SUPFAM" id="SSF57756">
    <property type="entry name" value="Retrovirus zinc finger-like domains"/>
    <property type="match status" value="1"/>
</dbReference>
<keyword evidence="5" id="KW-1185">Reference proteome</keyword>
<evidence type="ECO:0000313" key="4">
    <source>
        <dbReference type="EMBL" id="GAA0161667.1"/>
    </source>
</evidence>
<dbReference type="Pfam" id="PF22936">
    <property type="entry name" value="Pol_BBD"/>
    <property type="match status" value="1"/>
</dbReference>
<dbReference type="GO" id="GO:0008270">
    <property type="term" value="F:zinc ion binding"/>
    <property type="evidence" value="ECO:0007669"/>
    <property type="project" value="UniProtKB-KW"/>
</dbReference>
<dbReference type="GO" id="GO:0003676">
    <property type="term" value="F:nucleic acid binding"/>
    <property type="evidence" value="ECO:0007669"/>
    <property type="project" value="InterPro"/>
</dbReference>
<sequence length="220" mass="24733">MNKDDRMTNMQQAEALTVMRGRSTERGSSGSQNPSRSKSRSKKNLKCYNCDKKGHLKKDCWSLNNNFNPRGNIASTSNSGEVLCCEAAITYKGRMKFANVWLIDSGAMFHMTSRREWFQDYDPISEGSVYSYNDHALKIVGIGTIKLKLHDGIIRTIRDVRHVEGLKKNLLSLGELDDLDCKIIVEKGILKVSRGALILMKGEKIASKLYLLKGETLQEG</sequence>
<dbReference type="SMART" id="SM00343">
    <property type="entry name" value="ZnF_C2HC"/>
    <property type="match status" value="1"/>
</dbReference>
<name>A0AAV3QHP4_LITER</name>
<dbReference type="InterPro" id="IPR054722">
    <property type="entry name" value="PolX-like_BBD"/>
</dbReference>
<evidence type="ECO:0000256" key="1">
    <source>
        <dbReference type="PROSITE-ProRule" id="PRU00047"/>
    </source>
</evidence>
<evidence type="ECO:0000313" key="5">
    <source>
        <dbReference type="Proteomes" id="UP001454036"/>
    </source>
</evidence>
<gene>
    <name evidence="4" type="ORF">LIER_17928</name>
</gene>
<organism evidence="4 5">
    <name type="scientific">Lithospermum erythrorhizon</name>
    <name type="common">Purple gromwell</name>
    <name type="synonym">Lithospermum officinale var. erythrorhizon</name>
    <dbReference type="NCBI Taxonomy" id="34254"/>
    <lineage>
        <taxon>Eukaryota</taxon>
        <taxon>Viridiplantae</taxon>
        <taxon>Streptophyta</taxon>
        <taxon>Embryophyta</taxon>
        <taxon>Tracheophyta</taxon>
        <taxon>Spermatophyta</taxon>
        <taxon>Magnoliopsida</taxon>
        <taxon>eudicotyledons</taxon>
        <taxon>Gunneridae</taxon>
        <taxon>Pentapetalae</taxon>
        <taxon>asterids</taxon>
        <taxon>lamiids</taxon>
        <taxon>Boraginales</taxon>
        <taxon>Boraginaceae</taxon>
        <taxon>Boraginoideae</taxon>
        <taxon>Lithospermeae</taxon>
        <taxon>Lithospermum</taxon>
    </lineage>
</organism>
<evidence type="ECO:0000256" key="2">
    <source>
        <dbReference type="SAM" id="MobiDB-lite"/>
    </source>
</evidence>
<protein>
    <recommendedName>
        <fullName evidence="3">CCHC-type domain-containing protein</fullName>
    </recommendedName>
</protein>
<dbReference type="Pfam" id="PF00098">
    <property type="entry name" value="zf-CCHC"/>
    <property type="match status" value="1"/>
</dbReference>
<dbReference type="AlphaFoldDB" id="A0AAV3QHP4"/>
<evidence type="ECO:0000259" key="3">
    <source>
        <dbReference type="PROSITE" id="PS50158"/>
    </source>
</evidence>
<dbReference type="Proteomes" id="UP001454036">
    <property type="component" value="Unassembled WGS sequence"/>
</dbReference>
<keyword evidence="1" id="KW-0862">Zinc</keyword>
<reference evidence="4 5" key="1">
    <citation type="submission" date="2024-01" db="EMBL/GenBank/DDBJ databases">
        <title>The complete chloroplast genome sequence of Lithospermum erythrorhizon: insights into the phylogenetic relationship among Boraginaceae species and the maternal lineages of purple gromwells.</title>
        <authorList>
            <person name="Okada T."/>
            <person name="Watanabe K."/>
        </authorList>
    </citation>
    <scope>NUCLEOTIDE SEQUENCE [LARGE SCALE GENOMIC DNA]</scope>
</reference>
<feature type="region of interest" description="Disordered" evidence="2">
    <location>
        <begin position="1"/>
        <end position="43"/>
    </location>
</feature>
<dbReference type="InterPro" id="IPR001878">
    <property type="entry name" value="Znf_CCHC"/>
</dbReference>
<comment type="caution">
    <text evidence="4">The sequence shown here is derived from an EMBL/GenBank/DDBJ whole genome shotgun (WGS) entry which is preliminary data.</text>
</comment>
<dbReference type="Gene3D" id="4.10.60.10">
    <property type="entry name" value="Zinc finger, CCHC-type"/>
    <property type="match status" value="1"/>
</dbReference>
<accession>A0AAV3QHP4</accession>
<dbReference type="PANTHER" id="PTHR47592:SF27">
    <property type="entry name" value="OS08G0421700 PROTEIN"/>
    <property type="match status" value="1"/>
</dbReference>
<dbReference type="PROSITE" id="PS50158">
    <property type="entry name" value="ZF_CCHC"/>
    <property type="match status" value="1"/>
</dbReference>
<dbReference type="EMBL" id="BAABME010004238">
    <property type="protein sequence ID" value="GAA0161667.1"/>
    <property type="molecule type" value="Genomic_DNA"/>
</dbReference>